<dbReference type="Proteomes" id="UP000295345">
    <property type="component" value="Unassembled WGS sequence"/>
</dbReference>
<name>A0A4R4SB04_9ACTN</name>
<accession>A0A4R4SB04</accession>
<keyword evidence="3" id="KW-1185">Reference proteome</keyword>
<sequence>MLAVVDTRNGSLPWWREFTREVDQPTVTVGESAVTVNLDQAGDPAGFHRLARDSGDELPPPDCLAEPDVTAVRHAGSRIVALGPCGLTVHDAETGAVLWTGQARSEAPEILADDPVLLREAGETVAHAENGEELWRLPFVPDTVTLAGETLLAGDDAGRLAGHDLLTGDRRWDAELPPDTRLFAPDRADGRVLTGTAEDDAYQLAWLDPT</sequence>
<evidence type="ECO:0000259" key="1">
    <source>
        <dbReference type="Pfam" id="PF13360"/>
    </source>
</evidence>
<evidence type="ECO:0000313" key="3">
    <source>
        <dbReference type="Proteomes" id="UP000295345"/>
    </source>
</evidence>
<dbReference type="InterPro" id="IPR015943">
    <property type="entry name" value="WD40/YVTN_repeat-like_dom_sf"/>
</dbReference>
<feature type="domain" description="Pyrrolo-quinoline quinone repeat" evidence="1">
    <location>
        <begin position="71"/>
        <end position="179"/>
    </location>
</feature>
<protein>
    <recommendedName>
        <fullName evidence="1">Pyrrolo-quinoline quinone repeat domain-containing protein</fullName>
    </recommendedName>
</protein>
<dbReference type="AlphaFoldDB" id="A0A4R4SB04"/>
<gene>
    <name evidence="2" type="ORF">E1283_36525</name>
</gene>
<dbReference type="Pfam" id="PF13360">
    <property type="entry name" value="PQQ_2"/>
    <property type="match status" value="1"/>
</dbReference>
<organism evidence="2 3">
    <name type="scientific">Streptomyces hainanensis</name>
    <dbReference type="NCBI Taxonomy" id="402648"/>
    <lineage>
        <taxon>Bacteria</taxon>
        <taxon>Bacillati</taxon>
        <taxon>Actinomycetota</taxon>
        <taxon>Actinomycetes</taxon>
        <taxon>Kitasatosporales</taxon>
        <taxon>Streptomycetaceae</taxon>
        <taxon>Streptomyces</taxon>
    </lineage>
</organism>
<dbReference type="InterPro" id="IPR011047">
    <property type="entry name" value="Quinoprotein_ADH-like_sf"/>
</dbReference>
<dbReference type="InterPro" id="IPR002372">
    <property type="entry name" value="PQQ_rpt_dom"/>
</dbReference>
<proteinExistence type="predicted"/>
<feature type="non-terminal residue" evidence="2">
    <location>
        <position position="210"/>
    </location>
</feature>
<dbReference type="SUPFAM" id="SSF50998">
    <property type="entry name" value="Quinoprotein alcohol dehydrogenase-like"/>
    <property type="match status" value="1"/>
</dbReference>
<reference evidence="2 3" key="1">
    <citation type="submission" date="2019-03" db="EMBL/GenBank/DDBJ databases">
        <title>Draft genome sequences of novel Actinobacteria.</title>
        <authorList>
            <person name="Sahin N."/>
            <person name="Ay H."/>
            <person name="Saygin H."/>
        </authorList>
    </citation>
    <scope>NUCLEOTIDE SEQUENCE [LARGE SCALE GENOMIC DNA]</scope>
    <source>
        <strain evidence="2 3">DSM 41900</strain>
    </source>
</reference>
<dbReference type="EMBL" id="SMKI01000867">
    <property type="protein sequence ID" value="TDC59686.1"/>
    <property type="molecule type" value="Genomic_DNA"/>
</dbReference>
<evidence type="ECO:0000313" key="2">
    <source>
        <dbReference type="EMBL" id="TDC59686.1"/>
    </source>
</evidence>
<comment type="caution">
    <text evidence="2">The sequence shown here is derived from an EMBL/GenBank/DDBJ whole genome shotgun (WGS) entry which is preliminary data.</text>
</comment>
<dbReference type="Gene3D" id="2.130.10.10">
    <property type="entry name" value="YVTN repeat-like/Quinoprotein amine dehydrogenase"/>
    <property type="match status" value="1"/>
</dbReference>